<dbReference type="AlphaFoldDB" id="A0A9W9VK11"/>
<dbReference type="SUPFAM" id="SSF52949">
    <property type="entry name" value="Macro domain-like"/>
    <property type="match status" value="1"/>
</dbReference>
<dbReference type="GeneID" id="81457050"/>
<dbReference type="PANTHER" id="PTHR12521">
    <property type="entry name" value="PROTEIN C6ORF130"/>
    <property type="match status" value="1"/>
</dbReference>
<reference evidence="1" key="2">
    <citation type="journal article" date="2023" name="IMA Fungus">
        <title>Comparative genomic study of the Penicillium genus elucidates a diverse pangenome and 15 lateral gene transfer events.</title>
        <authorList>
            <person name="Petersen C."/>
            <person name="Sorensen T."/>
            <person name="Nielsen M.R."/>
            <person name="Sondergaard T.E."/>
            <person name="Sorensen J.L."/>
            <person name="Fitzpatrick D.A."/>
            <person name="Frisvad J.C."/>
            <person name="Nielsen K.L."/>
        </authorList>
    </citation>
    <scope>NUCLEOTIDE SEQUENCE</scope>
    <source>
        <strain evidence="1">IBT 3081</strain>
    </source>
</reference>
<gene>
    <name evidence="1" type="ORF">N7517_000137</name>
</gene>
<keyword evidence="2" id="KW-1185">Reference proteome</keyword>
<dbReference type="RefSeq" id="XP_056582002.1">
    <property type="nucleotide sequence ID" value="XM_056717867.1"/>
</dbReference>
<dbReference type="OrthoDB" id="2155246at2759"/>
<dbReference type="InterPro" id="IPR050892">
    <property type="entry name" value="ADP-ribose_metab_enzymes"/>
</dbReference>
<dbReference type="PANTHER" id="PTHR12521:SF0">
    <property type="entry name" value="ADP-RIBOSE GLYCOHYDROLASE OARD1"/>
    <property type="match status" value="1"/>
</dbReference>
<reference evidence="1" key="1">
    <citation type="submission" date="2022-12" db="EMBL/GenBank/DDBJ databases">
        <authorList>
            <person name="Petersen C."/>
        </authorList>
    </citation>
    <scope>NUCLEOTIDE SEQUENCE</scope>
    <source>
        <strain evidence="1">IBT 3081</strain>
    </source>
</reference>
<sequence>MSDAGDNQGAAIDRTDSDESLILMTSSSPAAANFVQETPGDLFDAPNGAALIHACNCQGVWGAGIARAFHGRYPGAYEIYRTHCLIYRDHPVTHVITDLHGEDPQPSLVVHRPLGTALMIPPQQSDFLLHRRRHWIICLFTSEHYGSRVDSEDMIVNNTFAALQHLSGQLRDLPQQGSERTNERPQKLYSNRFCTGLFNVSWDRISKLIDIVGLHINVYHPFEASKRRARPVRVVNSSETHQD</sequence>
<dbReference type="Proteomes" id="UP001147752">
    <property type="component" value="Unassembled WGS sequence"/>
</dbReference>
<dbReference type="Gene3D" id="3.40.220.10">
    <property type="entry name" value="Leucine Aminopeptidase, subunit E, domain 1"/>
    <property type="match status" value="1"/>
</dbReference>
<comment type="caution">
    <text evidence="1">The sequence shown here is derived from an EMBL/GenBank/DDBJ whole genome shotgun (WGS) entry which is preliminary data.</text>
</comment>
<proteinExistence type="predicted"/>
<evidence type="ECO:0008006" key="3">
    <source>
        <dbReference type="Google" id="ProtNLM"/>
    </source>
</evidence>
<evidence type="ECO:0000313" key="2">
    <source>
        <dbReference type="Proteomes" id="UP001147752"/>
    </source>
</evidence>
<protein>
    <recommendedName>
        <fullName evidence="3">ADP-ribose 1''-phosphate phosphatase</fullName>
    </recommendedName>
</protein>
<evidence type="ECO:0000313" key="1">
    <source>
        <dbReference type="EMBL" id="KAJ5382226.1"/>
    </source>
</evidence>
<accession>A0A9W9VK11</accession>
<dbReference type="EMBL" id="JAPZBT010000001">
    <property type="protein sequence ID" value="KAJ5382226.1"/>
    <property type="molecule type" value="Genomic_DNA"/>
</dbReference>
<name>A0A9W9VK11_9EURO</name>
<dbReference type="GO" id="GO:0140291">
    <property type="term" value="P:peptidyl-glutamate ADP-deribosylation"/>
    <property type="evidence" value="ECO:0007669"/>
    <property type="project" value="TreeGrafter"/>
</dbReference>
<dbReference type="InterPro" id="IPR043472">
    <property type="entry name" value="Macro_dom-like"/>
</dbReference>
<organism evidence="1 2">
    <name type="scientific">Penicillium concentricum</name>
    <dbReference type="NCBI Taxonomy" id="293559"/>
    <lineage>
        <taxon>Eukaryota</taxon>
        <taxon>Fungi</taxon>
        <taxon>Dikarya</taxon>
        <taxon>Ascomycota</taxon>
        <taxon>Pezizomycotina</taxon>
        <taxon>Eurotiomycetes</taxon>
        <taxon>Eurotiomycetidae</taxon>
        <taxon>Eurotiales</taxon>
        <taxon>Aspergillaceae</taxon>
        <taxon>Penicillium</taxon>
    </lineage>
</organism>